<dbReference type="AlphaFoldDB" id="A0A1M3L3R8"/>
<evidence type="ECO:0000313" key="8">
    <source>
        <dbReference type="Proteomes" id="UP000184233"/>
    </source>
</evidence>
<organism evidence="7 8">
    <name type="scientific">Candidatus Kapaibacterium thiocyanatum</name>
    <dbReference type="NCBI Taxonomy" id="1895771"/>
    <lineage>
        <taxon>Bacteria</taxon>
        <taxon>Pseudomonadati</taxon>
        <taxon>Candidatus Kapaibacteriota</taxon>
        <taxon>Candidatus Kapaibacteriia</taxon>
        <taxon>Candidatus Kapaibacteriales</taxon>
        <taxon>Candidatus Kapaibacteriaceae</taxon>
        <taxon>Candidatus Kapaibacterium</taxon>
    </lineage>
</organism>
<dbReference type="GO" id="GO:0004035">
    <property type="term" value="F:alkaline phosphatase activity"/>
    <property type="evidence" value="ECO:0007669"/>
    <property type="project" value="InterPro"/>
</dbReference>
<dbReference type="STRING" id="1895771.BGO89_08460"/>
<feature type="compositionally biased region" description="Basic residues" evidence="6">
    <location>
        <begin position="545"/>
        <end position="555"/>
    </location>
</feature>
<dbReference type="InterPro" id="IPR002591">
    <property type="entry name" value="Phosphodiest/P_Trfase"/>
</dbReference>
<keyword evidence="3" id="KW-0732">Signal</keyword>
<accession>A0A1M3L3R8</accession>
<dbReference type="Gene3D" id="3.40.720.10">
    <property type="entry name" value="Alkaline Phosphatase, subunit A"/>
    <property type="match status" value="1"/>
</dbReference>
<dbReference type="EMBL" id="MKVH01000008">
    <property type="protein sequence ID" value="OJX60012.1"/>
    <property type="molecule type" value="Genomic_DNA"/>
</dbReference>
<dbReference type="GO" id="GO:0046872">
    <property type="term" value="F:metal ion binding"/>
    <property type="evidence" value="ECO:0007669"/>
    <property type="project" value="UniProtKB-KW"/>
</dbReference>
<evidence type="ECO:0000256" key="1">
    <source>
        <dbReference type="ARBA" id="ARBA00022553"/>
    </source>
</evidence>
<evidence type="ECO:0000256" key="5">
    <source>
        <dbReference type="PIRSR" id="PIRSR031924-51"/>
    </source>
</evidence>
<dbReference type="SUPFAM" id="SSF53649">
    <property type="entry name" value="Alkaline phosphatase-like"/>
    <property type="match status" value="1"/>
</dbReference>
<dbReference type="Pfam" id="PF01663">
    <property type="entry name" value="Phosphodiest"/>
    <property type="match status" value="1"/>
</dbReference>
<feature type="region of interest" description="Disordered" evidence="6">
    <location>
        <begin position="536"/>
        <end position="555"/>
    </location>
</feature>
<evidence type="ECO:0000256" key="2">
    <source>
        <dbReference type="ARBA" id="ARBA00022723"/>
    </source>
</evidence>
<evidence type="ECO:0000256" key="4">
    <source>
        <dbReference type="PIRSR" id="PIRSR031924-50"/>
    </source>
</evidence>
<feature type="active site" description="Phosphothreonine intermediate" evidence="4">
    <location>
        <position position="80"/>
    </location>
</feature>
<proteinExistence type="predicted"/>
<reference evidence="7 8" key="1">
    <citation type="submission" date="2016-09" db="EMBL/GenBank/DDBJ databases">
        <title>Genome-resolved meta-omics ties microbial dynamics to process performance in biotechnology for thiocyanate degradation.</title>
        <authorList>
            <person name="Kantor R.S."/>
            <person name="Huddy R.J."/>
            <person name="Iyer R."/>
            <person name="Thomas B.C."/>
            <person name="Brown C.T."/>
            <person name="Anantharaman K."/>
            <person name="Tringe S."/>
            <person name="Hettich R.L."/>
            <person name="Harrison S.T."/>
            <person name="Banfield J.F."/>
        </authorList>
    </citation>
    <scope>NUCLEOTIDE SEQUENCE [LARGE SCALE GENOMIC DNA]</scope>
    <source>
        <strain evidence="7">59-99</strain>
    </source>
</reference>
<keyword evidence="1 4" id="KW-0597">Phosphoprotein</keyword>
<protein>
    <recommendedName>
        <fullName evidence="9">Alkaline phosphatase</fullName>
    </recommendedName>
</protein>
<dbReference type="InterPro" id="IPR017850">
    <property type="entry name" value="Alkaline_phosphatase_core_sf"/>
</dbReference>
<gene>
    <name evidence="7" type="ORF">BGO89_08460</name>
</gene>
<feature type="binding site" evidence="5">
    <location>
        <begin position="151"/>
        <end position="153"/>
    </location>
    <ligand>
        <name>substrate</name>
    </ligand>
</feature>
<feature type="binding site" evidence="5">
    <location>
        <position position="101"/>
    </location>
    <ligand>
        <name>substrate</name>
    </ligand>
</feature>
<dbReference type="InterPro" id="IPR026263">
    <property type="entry name" value="Alkaline_phosphatase_prok"/>
</dbReference>
<comment type="caution">
    <text evidence="7">The sequence shown here is derived from an EMBL/GenBank/DDBJ whole genome shotgun (WGS) entry which is preliminary data.</text>
</comment>
<evidence type="ECO:0000256" key="3">
    <source>
        <dbReference type="ARBA" id="ARBA00022729"/>
    </source>
</evidence>
<evidence type="ECO:0000256" key="6">
    <source>
        <dbReference type="SAM" id="MobiDB-lite"/>
    </source>
</evidence>
<dbReference type="Gene3D" id="3.30.1360.150">
    <property type="match status" value="1"/>
</dbReference>
<dbReference type="Proteomes" id="UP000184233">
    <property type="component" value="Unassembled WGS sequence"/>
</dbReference>
<evidence type="ECO:0008006" key="9">
    <source>
        <dbReference type="Google" id="ProtNLM"/>
    </source>
</evidence>
<dbReference type="PIRSF" id="PIRSF031924">
    <property type="entry name" value="Pi-irrepressible_AP"/>
    <property type="match status" value="1"/>
</dbReference>
<name>A0A1M3L3R8_9BACT</name>
<keyword evidence="2" id="KW-0479">Metal-binding</keyword>
<dbReference type="PANTHER" id="PTHR10151">
    <property type="entry name" value="ECTONUCLEOTIDE PYROPHOSPHATASE/PHOSPHODIESTERASE"/>
    <property type="match status" value="1"/>
</dbReference>
<evidence type="ECO:0000313" key="7">
    <source>
        <dbReference type="EMBL" id="OJX60012.1"/>
    </source>
</evidence>
<dbReference type="PANTHER" id="PTHR10151:SF120">
    <property type="entry name" value="BIS(5'-ADENOSYL)-TRIPHOSPHATASE"/>
    <property type="match status" value="1"/>
</dbReference>
<sequence>MRSVLSLGLVLGLMISTSIGAYGADKGNRPKLVVVLSYDQMRGDYPSSFARFAGSRGFARVAHDGTWFTKCYYDHATLTTAPGHATLLTGCYPWKTGITNNQLCDTDGLGCVESTHDEEHGESPNHLLVPTVGDVLRKKDPASKVVGVALKDRAAIMMSGHRPTAVLWFDTKALRFTSSDYYPSIPWLGELHSTIVPARWQGAVWKAGIPTALDPAVDDQAVEGTMTDGRRTFPYTLPDTSDHEAYAWDYLRTPYSVRDLFAAATLALKRERLGRDDHTDILSIGISSTDVLGHTFGPDSREVQEMYVACDSILGSFIDTLDARVGRKNYMLVITADHGVAPIPELLQAQTVPGRPPVFSGRMKRKELTHILDSAMSARFQRPGAVWITEVNYPSIYLNTGALDSMGIGIDAAADAMVDALRSIPQIAYAVTRRDVLAGRRPVSINVTFFDRIRRSVHPERSGDVILYPAQYWIFGSTPATHGTPYDYDRYVPLMVMGGGFTGSTSDASVAPVDIAPTIARILGLDDFLTGVDGKPLPVSPSNVPKKKRPARGRP</sequence>